<sequence length="351" mass="39468">MKKFFVLILVTCAMISCDSGDIIVTSFDLEDSQLQLCGRETKVLYATNSEDVYESMSLLLSGSEISSEANRLRTAPGSVELTLNNTNRLVYRIYNGPLSTSSSSPYFCSEIPPSEPRVLEEYKSSSRGTISIRTIFRDETNDADADGDGISNLNEGFDIENGQHLDTDGDGIPDYLDIDDDNDNVPTRLETSASGDPVVTLNERDYRDTDEDGIPNYLDPDDDGDGSPTRNEVNEEFRDAPQLYLNAANIPYYLDRQTAISLENDEYLENVISSRRIRTYIELSEFSLIKQDGSGEEIKFSEYNLGYFDESIEVVYTGEEDSDEDEEENEDDNTGEETEESEEETNDQEEE</sequence>
<dbReference type="EMBL" id="JAVRHM010000038">
    <property type="protein sequence ID" value="MDT0691855.1"/>
    <property type="molecule type" value="Genomic_DNA"/>
</dbReference>
<keyword evidence="3" id="KW-1185">Reference proteome</keyword>
<protein>
    <submittedName>
        <fullName evidence="2">Uncharacterized protein</fullName>
    </submittedName>
</protein>
<proteinExistence type="predicted"/>
<dbReference type="InterPro" id="IPR028974">
    <property type="entry name" value="TSP_type-3_rpt"/>
</dbReference>
<dbReference type="Proteomes" id="UP001261624">
    <property type="component" value="Unassembled WGS sequence"/>
</dbReference>
<evidence type="ECO:0000313" key="3">
    <source>
        <dbReference type="Proteomes" id="UP001261624"/>
    </source>
</evidence>
<feature type="compositionally biased region" description="Acidic residues" evidence="1">
    <location>
        <begin position="208"/>
        <end position="225"/>
    </location>
</feature>
<gene>
    <name evidence="2" type="ORF">RM549_18835</name>
</gene>
<name>A0ABU3E7D6_9FLAO</name>
<reference evidence="2 3" key="1">
    <citation type="submission" date="2023-09" db="EMBL/GenBank/DDBJ databases">
        <authorList>
            <person name="Rey-Velasco X."/>
        </authorList>
    </citation>
    <scope>NUCLEOTIDE SEQUENCE [LARGE SCALE GENOMIC DNA]</scope>
    <source>
        <strain evidence="2 3">F188</strain>
    </source>
</reference>
<dbReference type="SUPFAM" id="SSF103647">
    <property type="entry name" value="TSP type-3 repeat"/>
    <property type="match status" value="1"/>
</dbReference>
<accession>A0ABU3E7D6</accession>
<feature type="region of interest" description="Disordered" evidence="1">
    <location>
        <begin position="160"/>
        <end position="232"/>
    </location>
</feature>
<evidence type="ECO:0000256" key="1">
    <source>
        <dbReference type="SAM" id="MobiDB-lite"/>
    </source>
</evidence>
<dbReference type="RefSeq" id="WP_311687595.1">
    <property type="nucleotide sequence ID" value="NZ_JAVRHM010000038.1"/>
</dbReference>
<feature type="region of interest" description="Disordered" evidence="1">
    <location>
        <begin position="314"/>
        <end position="351"/>
    </location>
</feature>
<feature type="compositionally biased region" description="Acidic residues" evidence="1">
    <location>
        <begin position="168"/>
        <end position="183"/>
    </location>
</feature>
<feature type="compositionally biased region" description="Acidic residues" evidence="1">
    <location>
        <begin position="318"/>
        <end position="351"/>
    </location>
</feature>
<dbReference type="PROSITE" id="PS51257">
    <property type="entry name" value="PROKAR_LIPOPROTEIN"/>
    <property type="match status" value="1"/>
</dbReference>
<evidence type="ECO:0000313" key="2">
    <source>
        <dbReference type="EMBL" id="MDT0691855.1"/>
    </source>
</evidence>
<organism evidence="2 3">
    <name type="scientific">Autumnicola patrickiae</name>
    <dbReference type="NCBI Taxonomy" id="3075591"/>
    <lineage>
        <taxon>Bacteria</taxon>
        <taxon>Pseudomonadati</taxon>
        <taxon>Bacteroidota</taxon>
        <taxon>Flavobacteriia</taxon>
        <taxon>Flavobacteriales</taxon>
        <taxon>Flavobacteriaceae</taxon>
        <taxon>Autumnicola</taxon>
    </lineage>
</organism>
<comment type="caution">
    <text evidence="2">The sequence shown here is derived from an EMBL/GenBank/DDBJ whole genome shotgun (WGS) entry which is preliminary data.</text>
</comment>
<dbReference type="Gene3D" id="4.10.1080.10">
    <property type="entry name" value="TSP type-3 repeat"/>
    <property type="match status" value="1"/>
</dbReference>